<organism evidence="8 9">
    <name type="scientific">Mariniflexile jejuense</name>
    <dbReference type="NCBI Taxonomy" id="1173582"/>
    <lineage>
        <taxon>Bacteria</taxon>
        <taxon>Pseudomonadati</taxon>
        <taxon>Bacteroidota</taxon>
        <taxon>Flavobacteriia</taxon>
        <taxon>Flavobacteriales</taxon>
        <taxon>Flavobacteriaceae</taxon>
        <taxon>Mariniflexile</taxon>
    </lineage>
</organism>
<evidence type="ECO:0000256" key="1">
    <source>
        <dbReference type="ARBA" id="ARBA00004162"/>
    </source>
</evidence>
<keyword evidence="7" id="KW-0653">Protein transport</keyword>
<dbReference type="InterPro" id="IPR003400">
    <property type="entry name" value="ExbD"/>
</dbReference>
<keyword evidence="7" id="KW-0813">Transport</keyword>
<comment type="caution">
    <text evidence="8">The sequence shown here is derived from an EMBL/GenBank/DDBJ whole genome shotgun (WGS) entry which is preliminary data.</text>
</comment>
<reference evidence="9" key="1">
    <citation type="journal article" date="2019" name="Int. J. Syst. Evol. Microbiol.">
        <title>The Global Catalogue of Microorganisms (GCM) 10K type strain sequencing project: providing services to taxonomists for standard genome sequencing and annotation.</title>
        <authorList>
            <consortium name="The Broad Institute Genomics Platform"/>
            <consortium name="The Broad Institute Genome Sequencing Center for Infectious Disease"/>
            <person name="Wu L."/>
            <person name="Ma J."/>
        </authorList>
    </citation>
    <scope>NUCLEOTIDE SEQUENCE [LARGE SCALE GENOMIC DNA]</scope>
    <source>
        <strain evidence="9">CCUG 62414</strain>
    </source>
</reference>
<comment type="subcellular location">
    <subcellularLocation>
        <location evidence="1">Cell membrane</location>
        <topology evidence="1">Single-pass membrane protein</topology>
    </subcellularLocation>
    <subcellularLocation>
        <location evidence="7">Cell membrane</location>
        <topology evidence="7">Single-pass type II membrane protein</topology>
    </subcellularLocation>
</comment>
<dbReference type="RefSeq" id="WP_379926381.1">
    <property type="nucleotide sequence ID" value="NZ_JBHTJI010000009.1"/>
</dbReference>
<evidence type="ECO:0000256" key="6">
    <source>
        <dbReference type="ARBA" id="ARBA00023136"/>
    </source>
</evidence>
<evidence type="ECO:0000256" key="5">
    <source>
        <dbReference type="ARBA" id="ARBA00022989"/>
    </source>
</evidence>
<evidence type="ECO:0000256" key="4">
    <source>
        <dbReference type="ARBA" id="ARBA00022692"/>
    </source>
</evidence>
<accession>A0ABW3JMF4</accession>
<dbReference type="Pfam" id="PF02472">
    <property type="entry name" value="ExbD"/>
    <property type="match status" value="1"/>
</dbReference>
<dbReference type="Proteomes" id="UP001597061">
    <property type="component" value="Unassembled WGS sequence"/>
</dbReference>
<protein>
    <submittedName>
        <fullName evidence="8">ExbD/TolR family protein</fullName>
    </submittedName>
</protein>
<evidence type="ECO:0000256" key="2">
    <source>
        <dbReference type="ARBA" id="ARBA00005811"/>
    </source>
</evidence>
<keyword evidence="4 7" id="KW-0812">Transmembrane</keyword>
<evidence type="ECO:0000313" key="8">
    <source>
        <dbReference type="EMBL" id="MFD0990738.1"/>
    </source>
</evidence>
<keyword evidence="6" id="KW-0472">Membrane</keyword>
<evidence type="ECO:0000256" key="7">
    <source>
        <dbReference type="RuleBase" id="RU003879"/>
    </source>
</evidence>
<gene>
    <name evidence="8" type="ORF">ACFQ1R_11570</name>
</gene>
<proteinExistence type="inferred from homology"/>
<name>A0ABW3JMF4_9FLAO</name>
<dbReference type="EMBL" id="JBHTJI010000009">
    <property type="protein sequence ID" value="MFD0990738.1"/>
    <property type="molecule type" value="Genomic_DNA"/>
</dbReference>
<evidence type="ECO:0000313" key="9">
    <source>
        <dbReference type="Proteomes" id="UP001597061"/>
    </source>
</evidence>
<keyword evidence="9" id="KW-1185">Reference proteome</keyword>
<sequence length="121" mass="13848">MTRTLQITIPFLIICGLILTDCKSSPKYSAIDLKIPEMKTQSVDSLKSILIKIDEKENYYLNDNIVAYDSIIKKMDSLGIIGFDQSKIYVQADKKTRVSAIVRIMELAKENKKKMELIPYL</sequence>
<comment type="similarity">
    <text evidence="2 7">Belongs to the ExbD/TolR family.</text>
</comment>
<dbReference type="Gene3D" id="3.30.420.270">
    <property type="match status" value="1"/>
</dbReference>
<keyword evidence="3" id="KW-1003">Cell membrane</keyword>
<keyword evidence="5" id="KW-1133">Transmembrane helix</keyword>
<evidence type="ECO:0000256" key="3">
    <source>
        <dbReference type="ARBA" id="ARBA00022475"/>
    </source>
</evidence>